<name>A0A5M6DMV1_9BACT</name>
<dbReference type="NCBIfam" id="TIGR03519">
    <property type="entry name" value="T9SS_PorP_fam"/>
    <property type="match status" value="1"/>
</dbReference>
<evidence type="ECO:0000313" key="2">
    <source>
        <dbReference type="EMBL" id="KAA5547569.1"/>
    </source>
</evidence>
<gene>
    <name evidence="2" type="ORF">F0145_09650</name>
</gene>
<dbReference type="Proteomes" id="UP000323426">
    <property type="component" value="Unassembled WGS sequence"/>
</dbReference>
<sequence length="325" mass="36070">MKKFSLIIFLIIAALGANAQSRKHITNFALFQPYFNPAFTGHEGSVLKSFYRNQWTGFENAPRTGFIAGEFDLADLKGAENSSNQPAAGLETSARNAMGVSLLHETFGPFKEGQVQLNYASQVRLSEKLSLRAGAALTYAFVKLDYNMLTLDQANDPEYQDILISDNNSDKVDVNVGLVLNAENFYLGYALQDAAKGKLVSSGYYLHNGTNTQHLVQAGFRKSLSEQFGFVVNGIYRYDAMLKETLEGQVKGVFNNTFWAGAGYRKDLAYTLTAGVQLRQVKFGYAYETATRNANASNRSSNELLLTYNLFSAKERNANRPISIW</sequence>
<comment type="caution">
    <text evidence="2">The sequence shown here is derived from an EMBL/GenBank/DDBJ whole genome shotgun (WGS) entry which is preliminary data.</text>
</comment>
<evidence type="ECO:0000313" key="3">
    <source>
        <dbReference type="Proteomes" id="UP000323426"/>
    </source>
</evidence>
<reference evidence="2 3" key="1">
    <citation type="submission" date="2019-09" db="EMBL/GenBank/DDBJ databases">
        <title>Genome sequence and assembly of Adhaeribacter sp.</title>
        <authorList>
            <person name="Chhetri G."/>
        </authorList>
    </citation>
    <scope>NUCLEOTIDE SEQUENCE [LARGE SCALE GENOMIC DNA]</scope>
    <source>
        <strain evidence="2 3">DK36</strain>
    </source>
</reference>
<dbReference type="RefSeq" id="WP_150088191.1">
    <property type="nucleotide sequence ID" value="NZ_VWSF01000005.1"/>
</dbReference>
<accession>A0A5M6DMV1</accession>
<organism evidence="2 3">
    <name type="scientific">Adhaeribacter rhizoryzae</name>
    <dbReference type="NCBI Taxonomy" id="2607907"/>
    <lineage>
        <taxon>Bacteria</taxon>
        <taxon>Pseudomonadati</taxon>
        <taxon>Bacteroidota</taxon>
        <taxon>Cytophagia</taxon>
        <taxon>Cytophagales</taxon>
        <taxon>Hymenobacteraceae</taxon>
        <taxon>Adhaeribacter</taxon>
    </lineage>
</organism>
<feature type="signal peptide" evidence="1">
    <location>
        <begin position="1"/>
        <end position="19"/>
    </location>
</feature>
<keyword evidence="1" id="KW-0732">Signal</keyword>
<feature type="chain" id="PRO_5024448945" evidence="1">
    <location>
        <begin position="20"/>
        <end position="325"/>
    </location>
</feature>
<dbReference type="Pfam" id="PF11751">
    <property type="entry name" value="PorP_SprF"/>
    <property type="match status" value="1"/>
</dbReference>
<proteinExistence type="predicted"/>
<keyword evidence="3" id="KW-1185">Reference proteome</keyword>
<evidence type="ECO:0000256" key="1">
    <source>
        <dbReference type="SAM" id="SignalP"/>
    </source>
</evidence>
<protein>
    <submittedName>
        <fullName evidence="2">Type IX secretion system membrane protein PorP/SprF</fullName>
    </submittedName>
</protein>
<dbReference type="AlphaFoldDB" id="A0A5M6DMV1"/>
<dbReference type="InterPro" id="IPR019861">
    <property type="entry name" value="PorP/SprF_Bacteroidetes"/>
</dbReference>
<dbReference type="EMBL" id="VWSF01000005">
    <property type="protein sequence ID" value="KAA5547569.1"/>
    <property type="molecule type" value="Genomic_DNA"/>
</dbReference>